<sequence length="104" mass="11678">MHLRLSWLSIAWAAHIDARHSVCVALLALVYVYVVGVMGGGDMTFQLQATEKIRVGVRRIALEQIEKALLDVSIVIAQRVYAEPSELAAERVHAVWKTWRPEKA</sequence>
<organism evidence="2 3">
    <name type="scientific">Aporhodopirellula rubra</name>
    <dbReference type="NCBI Taxonomy" id="980271"/>
    <lineage>
        <taxon>Bacteria</taxon>
        <taxon>Pseudomonadati</taxon>
        <taxon>Planctomycetota</taxon>
        <taxon>Planctomycetia</taxon>
        <taxon>Pirellulales</taxon>
        <taxon>Pirellulaceae</taxon>
        <taxon>Aporhodopirellula</taxon>
    </lineage>
</organism>
<dbReference type="RefSeq" id="WP_184300326.1">
    <property type="nucleotide sequence ID" value="NZ_JACHXU010000001.1"/>
</dbReference>
<reference evidence="2 3" key="1">
    <citation type="submission" date="2020-08" db="EMBL/GenBank/DDBJ databases">
        <title>Genomic Encyclopedia of Type Strains, Phase III (KMG-III): the genomes of soil and plant-associated and newly described type strains.</title>
        <authorList>
            <person name="Whitman W."/>
        </authorList>
    </citation>
    <scope>NUCLEOTIDE SEQUENCE [LARGE SCALE GENOMIC DNA]</scope>
    <source>
        <strain evidence="2 3">CECT 8075</strain>
    </source>
</reference>
<dbReference type="Proteomes" id="UP000536179">
    <property type="component" value="Unassembled WGS sequence"/>
</dbReference>
<evidence type="ECO:0000256" key="1">
    <source>
        <dbReference type="SAM" id="Phobius"/>
    </source>
</evidence>
<evidence type="ECO:0000313" key="2">
    <source>
        <dbReference type="EMBL" id="MBB3204368.1"/>
    </source>
</evidence>
<feature type="transmembrane region" description="Helical" evidence="1">
    <location>
        <begin position="21"/>
        <end position="41"/>
    </location>
</feature>
<keyword evidence="1" id="KW-0472">Membrane</keyword>
<evidence type="ECO:0000313" key="3">
    <source>
        <dbReference type="Proteomes" id="UP000536179"/>
    </source>
</evidence>
<name>A0A7W5H3R3_9BACT</name>
<proteinExistence type="predicted"/>
<accession>A0A7W5H3R3</accession>
<protein>
    <submittedName>
        <fullName evidence="2">Uncharacterized protein</fullName>
    </submittedName>
</protein>
<comment type="caution">
    <text evidence="2">The sequence shown here is derived from an EMBL/GenBank/DDBJ whole genome shotgun (WGS) entry which is preliminary data.</text>
</comment>
<keyword evidence="1" id="KW-1133">Transmembrane helix</keyword>
<keyword evidence="3" id="KW-1185">Reference proteome</keyword>
<keyword evidence="1" id="KW-0812">Transmembrane</keyword>
<dbReference type="AlphaFoldDB" id="A0A7W5H3R3"/>
<gene>
    <name evidence="2" type="ORF">FHS27_000132</name>
</gene>
<dbReference type="EMBL" id="JACHXU010000001">
    <property type="protein sequence ID" value="MBB3204368.1"/>
    <property type="molecule type" value="Genomic_DNA"/>
</dbReference>